<keyword evidence="6" id="KW-0239">DNA-directed DNA polymerase</keyword>
<evidence type="ECO:0000259" key="10">
    <source>
        <dbReference type="Pfam" id="PF21694"/>
    </source>
</evidence>
<dbReference type="NCBIfam" id="TIGR01128">
    <property type="entry name" value="holA"/>
    <property type="match status" value="1"/>
</dbReference>
<dbReference type="GO" id="GO:0006261">
    <property type="term" value="P:DNA-templated DNA replication"/>
    <property type="evidence" value="ECO:0007669"/>
    <property type="project" value="TreeGrafter"/>
</dbReference>
<keyword evidence="5" id="KW-0235">DNA replication</keyword>
<feature type="domain" description="DNA polymerase III delta subunit-like C-terminal" evidence="10">
    <location>
        <begin position="212"/>
        <end position="318"/>
    </location>
</feature>
<evidence type="ECO:0000256" key="1">
    <source>
        <dbReference type="ARBA" id="ARBA00012417"/>
    </source>
</evidence>
<accession>A0A9E9LVR2</accession>
<keyword evidence="12" id="KW-1185">Reference proteome</keyword>
<evidence type="ECO:0000259" key="9">
    <source>
        <dbReference type="Pfam" id="PF06144"/>
    </source>
</evidence>
<dbReference type="RefSeq" id="WP_269308155.1">
    <property type="nucleotide sequence ID" value="NZ_CP098242.1"/>
</dbReference>
<dbReference type="Pfam" id="PF06144">
    <property type="entry name" value="DNA_pol3_delta"/>
    <property type="match status" value="1"/>
</dbReference>
<protein>
    <recommendedName>
        <fullName evidence="2">DNA polymerase III subunit delta</fullName>
        <ecNumber evidence="1">2.7.7.7</ecNumber>
    </recommendedName>
</protein>
<comment type="similarity">
    <text evidence="7">Belongs to the DNA polymerase HolA subunit family.</text>
</comment>
<gene>
    <name evidence="11" type="primary">holA</name>
    <name evidence="11" type="ORF">NB640_07675</name>
</gene>
<dbReference type="Gene3D" id="1.10.8.60">
    <property type="match status" value="1"/>
</dbReference>
<dbReference type="Pfam" id="PF21694">
    <property type="entry name" value="DNA_pol3_delta_C"/>
    <property type="match status" value="1"/>
</dbReference>
<comment type="catalytic activity">
    <reaction evidence="8">
        <text>DNA(n) + a 2'-deoxyribonucleoside 5'-triphosphate = DNA(n+1) + diphosphate</text>
        <dbReference type="Rhea" id="RHEA:22508"/>
        <dbReference type="Rhea" id="RHEA-COMP:17339"/>
        <dbReference type="Rhea" id="RHEA-COMP:17340"/>
        <dbReference type="ChEBI" id="CHEBI:33019"/>
        <dbReference type="ChEBI" id="CHEBI:61560"/>
        <dbReference type="ChEBI" id="CHEBI:173112"/>
        <dbReference type="EC" id="2.7.7.7"/>
    </reaction>
</comment>
<evidence type="ECO:0000256" key="6">
    <source>
        <dbReference type="ARBA" id="ARBA00022932"/>
    </source>
</evidence>
<name>A0A9E9LVR2_9BURK</name>
<dbReference type="AlphaFoldDB" id="A0A9E9LVR2"/>
<dbReference type="GO" id="GO:0003887">
    <property type="term" value="F:DNA-directed DNA polymerase activity"/>
    <property type="evidence" value="ECO:0007669"/>
    <property type="project" value="UniProtKB-KW"/>
</dbReference>
<dbReference type="SUPFAM" id="SSF48019">
    <property type="entry name" value="post-AAA+ oligomerization domain-like"/>
    <property type="match status" value="1"/>
</dbReference>
<sequence>MQLRPEALDAHLEKTLAPLYVIASDEHLLLLEAADKIRETARKQGCTEREILTVERGFKWGELQAANSAMSLFGDKKLIELRIPTGRPGKEGSQSLQQYAAELHPDNVTLITLPKLDWSTRKSAWVSALQKAAVHIDIPIVERAQLGGWIASRLKSQNQHADTASIDFLVNRVEGNLLAAHQEIRKLGLLYPEGKLDFEQIKEAVLNVARYDVFKLNEAMLTGNTSRFVRMMEGLKGEGEPLPLVLWTITEEIRTLLRLQTGIAQGQAAGSLMKSLRIWGPREKLITAALRRLNTDTLLQALQQAAQVDKIVKGLRVDTLLDDAWDVLLQLGLAVTRSGAKSA</sequence>
<evidence type="ECO:0000256" key="8">
    <source>
        <dbReference type="ARBA" id="ARBA00049244"/>
    </source>
</evidence>
<dbReference type="PANTHER" id="PTHR34388">
    <property type="entry name" value="DNA POLYMERASE III SUBUNIT DELTA"/>
    <property type="match status" value="1"/>
</dbReference>
<dbReference type="SUPFAM" id="SSF52540">
    <property type="entry name" value="P-loop containing nucleoside triphosphate hydrolases"/>
    <property type="match status" value="1"/>
</dbReference>
<evidence type="ECO:0000256" key="7">
    <source>
        <dbReference type="ARBA" id="ARBA00034754"/>
    </source>
</evidence>
<dbReference type="EC" id="2.7.7.7" evidence="1"/>
<feature type="domain" description="DNA polymerase III delta N-terminal" evidence="9">
    <location>
        <begin position="20"/>
        <end position="136"/>
    </location>
</feature>
<keyword evidence="3 11" id="KW-0808">Transferase</keyword>
<dbReference type="Proteomes" id="UP001156215">
    <property type="component" value="Chromosome"/>
</dbReference>
<dbReference type="InterPro" id="IPR005790">
    <property type="entry name" value="DNA_polIII_delta"/>
</dbReference>
<dbReference type="GO" id="GO:0009360">
    <property type="term" value="C:DNA polymerase III complex"/>
    <property type="evidence" value="ECO:0007669"/>
    <property type="project" value="InterPro"/>
</dbReference>
<dbReference type="InterPro" id="IPR010372">
    <property type="entry name" value="DNA_pol3_delta_N"/>
</dbReference>
<dbReference type="CDD" id="cd18138">
    <property type="entry name" value="HLD_clamp_pol_III_delta"/>
    <property type="match status" value="1"/>
</dbReference>
<dbReference type="Gene3D" id="3.40.50.300">
    <property type="entry name" value="P-loop containing nucleotide triphosphate hydrolases"/>
    <property type="match status" value="1"/>
</dbReference>
<dbReference type="InterPro" id="IPR027417">
    <property type="entry name" value="P-loop_NTPase"/>
</dbReference>
<dbReference type="Gene3D" id="1.20.272.10">
    <property type="match status" value="1"/>
</dbReference>
<evidence type="ECO:0000313" key="12">
    <source>
        <dbReference type="Proteomes" id="UP001156215"/>
    </source>
</evidence>
<proteinExistence type="inferred from homology"/>
<dbReference type="InterPro" id="IPR048466">
    <property type="entry name" value="DNA_pol3_delta-like_C"/>
</dbReference>
<dbReference type="InterPro" id="IPR008921">
    <property type="entry name" value="DNA_pol3_clamp-load_cplx_C"/>
</dbReference>
<evidence type="ECO:0000256" key="2">
    <source>
        <dbReference type="ARBA" id="ARBA00017703"/>
    </source>
</evidence>
<keyword evidence="4 11" id="KW-0548">Nucleotidyltransferase</keyword>
<organism evidence="11 12">
    <name type="scientific">Oxalobacter vibrioformis</name>
    <dbReference type="NCBI Taxonomy" id="933080"/>
    <lineage>
        <taxon>Bacteria</taxon>
        <taxon>Pseudomonadati</taxon>
        <taxon>Pseudomonadota</taxon>
        <taxon>Betaproteobacteria</taxon>
        <taxon>Burkholderiales</taxon>
        <taxon>Oxalobacteraceae</taxon>
        <taxon>Oxalobacter</taxon>
    </lineage>
</organism>
<reference evidence="11" key="1">
    <citation type="journal article" date="2022" name="Front. Microbiol.">
        <title>New perspectives on an old grouping: The genomic and phenotypic variability of Oxalobacter formigenes and the implications for calcium oxalate stone prevention.</title>
        <authorList>
            <person name="Chmiel J.A."/>
            <person name="Carr C."/>
            <person name="Stuivenberg G.A."/>
            <person name="Venema R."/>
            <person name="Chanyi R.M."/>
            <person name="Al K.F."/>
            <person name="Giguere D."/>
            <person name="Say H."/>
            <person name="Akouris P.P."/>
            <person name="Dominguez Romero S.A."/>
            <person name="Kwong A."/>
            <person name="Tai V."/>
            <person name="Koval S.F."/>
            <person name="Razvi H."/>
            <person name="Bjazevic J."/>
            <person name="Burton J.P."/>
        </authorList>
    </citation>
    <scope>NUCLEOTIDE SEQUENCE</scope>
    <source>
        <strain evidence="11">WoOx3</strain>
    </source>
</reference>
<dbReference type="EMBL" id="CP098242">
    <property type="protein sequence ID" value="WAW09161.1"/>
    <property type="molecule type" value="Genomic_DNA"/>
</dbReference>
<evidence type="ECO:0000256" key="3">
    <source>
        <dbReference type="ARBA" id="ARBA00022679"/>
    </source>
</evidence>
<dbReference type="KEGG" id="ovb:NB640_07675"/>
<dbReference type="GO" id="GO:0003677">
    <property type="term" value="F:DNA binding"/>
    <property type="evidence" value="ECO:0007669"/>
    <property type="project" value="InterPro"/>
</dbReference>
<evidence type="ECO:0000313" key="11">
    <source>
        <dbReference type="EMBL" id="WAW09161.1"/>
    </source>
</evidence>
<evidence type="ECO:0000256" key="4">
    <source>
        <dbReference type="ARBA" id="ARBA00022695"/>
    </source>
</evidence>
<evidence type="ECO:0000256" key="5">
    <source>
        <dbReference type="ARBA" id="ARBA00022705"/>
    </source>
</evidence>
<dbReference type="PANTHER" id="PTHR34388:SF1">
    <property type="entry name" value="DNA POLYMERASE III SUBUNIT DELTA"/>
    <property type="match status" value="1"/>
</dbReference>